<evidence type="ECO:0000313" key="2">
    <source>
        <dbReference type="EMBL" id="WVZ67285.1"/>
    </source>
</evidence>
<keyword evidence="3" id="KW-1185">Reference proteome</keyword>
<accession>A0AAQ3WN19</accession>
<feature type="compositionally biased region" description="Low complexity" evidence="1">
    <location>
        <begin position="131"/>
        <end position="143"/>
    </location>
</feature>
<sequence length="222" mass="24020">MAEVLVDRSVLYVDEVSEVMAELGAPPPPTVESIRQDLAALGLSAEEVEKALGRAMTAALSRYRKASRPSSVETAGHRQRTTRCLVPIEPCGLPPQVAVAEPPPSHLPRASGVLVARLCLAPLRRPPASSPAPTTTSSPSTSANTGTLKTLREEHLEETRGYRVLKDHLAMPAHILRSYSQTGPGLAMLLDDSDEEDDSNVHPEKYGLRCKLLSARIEYQTQ</sequence>
<feature type="region of interest" description="Disordered" evidence="1">
    <location>
        <begin position="124"/>
        <end position="147"/>
    </location>
</feature>
<gene>
    <name evidence="2" type="ORF">U9M48_016386</name>
</gene>
<evidence type="ECO:0000256" key="1">
    <source>
        <dbReference type="SAM" id="MobiDB-lite"/>
    </source>
</evidence>
<feature type="non-terminal residue" evidence="2">
    <location>
        <position position="222"/>
    </location>
</feature>
<evidence type="ECO:0000313" key="3">
    <source>
        <dbReference type="Proteomes" id="UP001341281"/>
    </source>
</evidence>
<dbReference type="Proteomes" id="UP001341281">
    <property type="component" value="Chromosome 04"/>
</dbReference>
<proteinExistence type="predicted"/>
<dbReference type="EMBL" id="CP144748">
    <property type="protein sequence ID" value="WVZ67285.1"/>
    <property type="molecule type" value="Genomic_DNA"/>
</dbReference>
<name>A0AAQ3WN19_PASNO</name>
<reference evidence="2 3" key="1">
    <citation type="submission" date="2024-02" db="EMBL/GenBank/DDBJ databases">
        <title>High-quality chromosome-scale genome assembly of Pensacola bahiagrass (Paspalum notatum Flugge var. saurae).</title>
        <authorList>
            <person name="Vega J.M."/>
            <person name="Podio M."/>
            <person name="Orjuela J."/>
            <person name="Siena L.A."/>
            <person name="Pessino S.C."/>
            <person name="Combes M.C."/>
            <person name="Mariac C."/>
            <person name="Albertini E."/>
            <person name="Pupilli F."/>
            <person name="Ortiz J.P.A."/>
            <person name="Leblanc O."/>
        </authorList>
    </citation>
    <scope>NUCLEOTIDE SEQUENCE [LARGE SCALE GENOMIC DNA]</scope>
    <source>
        <strain evidence="2">R1</strain>
        <tissue evidence="2">Leaf</tissue>
    </source>
</reference>
<organism evidence="2 3">
    <name type="scientific">Paspalum notatum var. saurae</name>
    <dbReference type="NCBI Taxonomy" id="547442"/>
    <lineage>
        <taxon>Eukaryota</taxon>
        <taxon>Viridiplantae</taxon>
        <taxon>Streptophyta</taxon>
        <taxon>Embryophyta</taxon>
        <taxon>Tracheophyta</taxon>
        <taxon>Spermatophyta</taxon>
        <taxon>Magnoliopsida</taxon>
        <taxon>Liliopsida</taxon>
        <taxon>Poales</taxon>
        <taxon>Poaceae</taxon>
        <taxon>PACMAD clade</taxon>
        <taxon>Panicoideae</taxon>
        <taxon>Andropogonodae</taxon>
        <taxon>Paspaleae</taxon>
        <taxon>Paspalinae</taxon>
        <taxon>Paspalum</taxon>
    </lineage>
</organism>
<dbReference type="AlphaFoldDB" id="A0AAQ3WN19"/>
<protein>
    <submittedName>
        <fullName evidence="2">Uncharacterized protein</fullName>
    </submittedName>
</protein>